<dbReference type="KEGG" id="cad:Curi_c20040"/>
<dbReference type="eggNOG" id="COG3199">
    <property type="taxonomic scope" value="Bacteria"/>
</dbReference>
<name>K0AYY0_GOTA9</name>
<evidence type="ECO:0000313" key="1">
    <source>
        <dbReference type="EMBL" id="AFS79008.1"/>
    </source>
</evidence>
<evidence type="ECO:0000313" key="2">
    <source>
        <dbReference type="Proteomes" id="UP000006094"/>
    </source>
</evidence>
<dbReference type="InterPro" id="IPR039065">
    <property type="entry name" value="AcoX-like"/>
</dbReference>
<dbReference type="RefSeq" id="WP_014968144.1">
    <property type="nucleotide sequence ID" value="NC_018664.1"/>
</dbReference>
<dbReference type="PANTHER" id="PTHR40697:SF2">
    <property type="entry name" value="ATP-NAD KINASE-RELATED"/>
    <property type="match status" value="1"/>
</dbReference>
<organism evidence="1 2">
    <name type="scientific">Gottschalkia acidurici (strain ATCC 7906 / DSM 604 / BCRC 14475 / CIP 104303 / KCTC 5404 / NCIMB 10678 / 9a)</name>
    <name type="common">Clostridium acidurici</name>
    <dbReference type="NCBI Taxonomy" id="1128398"/>
    <lineage>
        <taxon>Bacteria</taxon>
        <taxon>Bacillati</taxon>
        <taxon>Bacillota</taxon>
        <taxon>Tissierellia</taxon>
        <taxon>Tissierellales</taxon>
        <taxon>Gottschalkiaceae</taxon>
        <taxon>Gottschalkia</taxon>
    </lineage>
</organism>
<gene>
    <name evidence="1" type="ordered locus">Curi_c20040</name>
</gene>
<keyword evidence="1" id="KW-0808">Transferase</keyword>
<sequence length="370" mass="39688">MKLGLIVNPIAGMGGRVGLKGTDGPEVLEKALSLGAVPESPEKAKKALKVLLPLKDNLQIITYPGKMGEEEAIEVGFEPTVLGDGKGDTSPLDTEQAAKQMVEAGVDIILFAGGDGTARNICSAIGTEIPVIGIPAGVKIHSAVYANHPRAAGEVVLKYLQNENMNTKESEVMDIDEEAFRKGTVTTRLYGYMKIPVEEGLIQVTKSGGGSSEAESLEGISERIVDDMEDDVFYIIGSGTSIRPIMDKLELPNTLLGIDIVKNKELVASDVNEKQILDIIGDNKAKIIVTVIGGQGYIFGRGNQQLSAEVIKRVGKANIRIIATKSKLMSLEDRPLLVDTGNDEVNSMFTGYTRVLSNYDTENIMEIKGL</sequence>
<dbReference type="SUPFAM" id="SSF111331">
    <property type="entry name" value="NAD kinase/diacylglycerol kinase-like"/>
    <property type="match status" value="1"/>
</dbReference>
<dbReference type="GO" id="GO:0003951">
    <property type="term" value="F:NAD+ kinase activity"/>
    <property type="evidence" value="ECO:0007669"/>
    <property type="project" value="InterPro"/>
</dbReference>
<dbReference type="InterPro" id="IPR002504">
    <property type="entry name" value="NADK"/>
</dbReference>
<dbReference type="HOGENOM" id="CLU_064691_0_0_9"/>
<dbReference type="STRING" id="1128398.Curi_c20040"/>
<dbReference type="InterPro" id="IPR016064">
    <property type="entry name" value="NAD/diacylglycerol_kinase_sf"/>
</dbReference>
<dbReference type="AlphaFoldDB" id="K0AYY0"/>
<dbReference type="GO" id="GO:0006741">
    <property type="term" value="P:NADP+ biosynthetic process"/>
    <property type="evidence" value="ECO:0007669"/>
    <property type="project" value="InterPro"/>
</dbReference>
<protein>
    <submittedName>
        <fullName evidence="1">Inorganic polyphosphate/ATP-NAD kinase</fullName>
    </submittedName>
</protein>
<dbReference type="InterPro" id="IPR011386">
    <property type="entry name" value="Put_ATP-NAD_kin"/>
</dbReference>
<dbReference type="PATRIC" id="fig|1128398.3.peg.2065"/>
<keyword evidence="1" id="KW-0418">Kinase</keyword>
<dbReference type="GO" id="GO:0051287">
    <property type="term" value="F:NAD binding"/>
    <property type="evidence" value="ECO:0007669"/>
    <property type="project" value="UniProtKB-ARBA"/>
</dbReference>
<dbReference type="PIRSF" id="PIRSF016907">
    <property type="entry name" value="Kin_ATP-NAD"/>
    <property type="match status" value="1"/>
</dbReference>
<dbReference type="GO" id="GO:0005524">
    <property type="term" value="F:ATP binding"/>
    <property type="evidence" value="ECO:0007669"/>
    <property type="project" value="UniProtKB-ARBA"/>
</dbReference>
<dbReference type="InterPro" id="IPR017438">
    <property type="entry name" value="ATP-NAD_kinase_N"/>
</dbReference>
<dbReference type="PANTHER" id="PTHR40697">
    <property type="entry name" value="ACETOIN CATABOLISM PROTEIN X"/>
    <property type="match status" value="1"/>
</dbReference>
<dbReference type="EMBL" id="CP003326">
    <property type="protein sequence ID" value="AFS79008.1"/>
    <property type="molecule type" value="Genomic_DNA"/>
</dbReference>
<dbReference type="Proteomes" id="UP000006094">
    <property type="component" value="Chromosome"/>
</dbReference>
<dbReference type="Pfam" id="PF01513">
    <property type="entry name" value="NAD_kinase"/>
    <property type="match status" value="1"/>
</dbReference>
<dbReference type="Gene3D" id="3.40.50.10330">
    <property type="entry name" value="Probable inorganic polyphosphate/atp-NAD kinase, domain 1"/>
    <property type="match status" value="1"/>
</dbReference>
<proteinExistence type="predicted"/>
<dbReference type="Pfam" id="PF20143">
    <property type="entry name" value="NAD_kinase_C"/>
    <property type="match status" value="1"/>
</dbReference>
<dbReference type="OrthoDB" id="5511344at2"/>
<keyword evidence="2" id="KW-1185">Reference proteome</keyword>
<reference evidence="1 2" key="1">
    <citation type="journal article" date="2012" name="PLoS ONE">
        <title>The purine-utilizing bacterium Clostridium acidurici 9a: a genome-guided metabolic reconsideration.</title>
        <authorList>
            <person name="Hartwich K."/>
            <person name="Poehlein A."/>
            <person name="Daniel R."/>
        </authorList>
    </citation>
    <scope>NUCLEOTIDE SEQUENCE [LARGE SCALE GENOMIC DNA]</scope>
    <source>
        <strain evidence="2">ATCC 7906 / DSM 604 / BCRC 14475 / CIP 104303 / KCTC 5404 / NCIMB 10678 / 9a</strain>
    </source>
</reference>
<accession>K0AYY0</accession>